<dbReference type="InterPro" id="IPR018289">
    <property type="entry name" value="MULE_transposase_dom"/>
</dbReference>
<dbReference type="PROSITE" id="PS50966">
    <property type="entry name" value="ZF_SWIM"/>
    <property type="match status" value="1"/>
</dbReference>
<accession>A0A1R3GRW1</accession>
<feature type="domain" description="SWIM-type" evidence="8">
    <location>
        <begin position="513"/>
        <end position="549"/>
    </location>
</feature>
<keyword evidence="3 5" id="KW-0863">Zinc-finger</keyword>
<protein>
    <recommendedName>
        <fullName evidence="6">Protein FAR1-RELATED SEQUENCE</fullName>
    </recommendedName>
</protein>
<dbReference type="InterPro" id="IPR006564">
    <property type="entry name" value="Znf_PMZ"/>
</dbReference>
<evidence type="ECO:0000259" key="8">
    <source>
        <dbReference type="PROSITE" id="PS50966"/>
    </source>
</evidence>
<dbReference type="AlphaFoldDB" id="A0A1R3GRW1"/>
<evidence type="ECO:0000256" key="7">
    <source>
        <dbReference type="SAM" id="MobiDB-lite"/>
    </source>
</evidence>
<comment type="function">
    <text evidence="6">Putative transcription activator involved in regulating light control of development.</text>
</comment>
<name>A0A1R3GRW1_COCAP</name>
<dbReference type="InterPro" id="IPR004330">
    <property type="entry name" value="FAR1_DNA_bnd_dom"/>
</dbReference>
<dbReference type="PANTHER" id="PTHR31669:SF283">
    <property type="entry name" value="PROTEIN FAR1-RELATED SEQUENCE"/>
    <property type="match status" value="1"/>
</dbReference>
<evidence type="ECO:0000256" key="1">
    <source>
        <dbReference type="ARBA" id="ARBA00005889"/>
    </source>
</evidence>
<comment type="similarity">
    <text evidence="1 6">Belongs to the FHY3/FAR1 family.</text>
</comment>
<keyword evidence="4 6" id="KW-0862">Zinc</keyword>
<dbReference type="GO" id="GO:0008270">
    <property type="term" value="F:zinc ion binding"/>
    <property type="evidence" value="ECO:0007669"/>
    <property type="project" value="UniProtKB-UniRule"/>
</dbReference>
<proteinExistence type="inferred from homology"/>
<reference evidence="9 10" key="1">
    <citation type="submission" date="2013-09" db="EMBL/GenBank/DDBJ databases">
        <title>Corchorus capsularis genome sequencing.</title>
        <authorList>
            <person name="Alam M."/>
            <person name="Haque M.S."/>
            <person name="Islam M.S."/>
            <person name="Emdad E.M."/>
            <person name="Islam M.M."/>
            <person name="Ahmed B."/>
            <person name="Halim A."/>
            <person name="Hossen Q.M.M."/>
            <person name="Hossain M.Z."/>
            <person name="Ahmed R."/>
            <person name="Khan M.M."/>
            <person name="Islam R."/>
            <person name="Rashid M.M."/>
            <person name="Khan S.A."/>
            <person name="Rahman M.S."/>
            <person name="Alam M."/>
        </authorList>
    </citation>
    <scope>NUCLEOTIDE SEQUENCE [LARGE SCALE GENOMIC DNA]</scope>
    <source>
        <strain evidence="10">cv. CVL-1</strain>
        <tissue evidence="9">Whole seedling</tissue>
    </source>
</reference>
<gene>
    <name evidence="9" type="ORF">CCACVL1_23874</name>
</gene>
<dbReference type="Pfam" id="PF03101">
    <property type="entry name" value="FAR1"/>
    <property type="match status" value="1"/>
</dbReference>
<dbReference type="OrthoDB" id="1845384at2759"/>
<dbReference type="Pfam" id="PF04434">
    <property type="entry name" value="SWIM"/>
    <property type="match status" value="1"/>
</dbReference>
<evidence type="ECO:0000256" key="4">
    <source>
        <dbReference type="ARBA" id="ARBA00022833"/>
    </source>
</evidence>
<evidence type="ECO:0000256" key="3">
    <source>
        <dbReference type="ARBA" id="ARBA00022771"/>
    </source>
</evidence>
<dbReference type="EMBL" id="AWWV01013642">
    <property type="protein sequence ID" value="OMO60786.1"/>
    <property type="molecule type" value="Genomic_DNA"/>
</dbReference>
<evidence type="ECO:0000313" key="10">
    <source>
        <dbReference type="Proteomes" id="UP000188268"/>
    </source>
</evidence>
<dbReference type="PANTHER" id="PTHR31669">
    <property type="entry name" value="PROTEIN FAR1-RELATED SEQUENCE 10-RELATED"/>
    <property type="match status" value="1"/>
</dbReference>
<evidence type="ECO:0000313" key="9">
    <source>
        <dbReference type="EMBL" id="OMO60786.1"/>
    </source>
</evidence>
<dbReference type="Pfam" id="PF10551">
    <property type="entry name" value="MULE"/>
    <property type="match status" value="1"/>
</dbReference>
<dbReference type="GO" id="GO:0006355">
    <property type="term" value="P:regulation of DNA-templated transcription"/>
    <property type="evidence" value="ECO:0007669"/>
    <property type="project" value="UniProtKB-UniRule"/>
</dbReference>
<keyword evidence="10" id="KW-1185">Reference proteome</keyword>
<evidence type="ECO:0000256" key="6">
    <source>
        <dbReference type="RuleBase" id="RU367018"/>
    </source>
</evidence>
<dbReference type="InterPro" id="IPR031052">
    <property type="entry name" value="FHY3/FAR1"/>
</dbReference>
<dbReference type="SMART" id="SM00575">
    <property type="entry name" value="ZnF_PMZ"/>
    <property type="match status" value="1"/>
</dbReference>
<evidence type="ECO:0000256" key="5">
    <source>
        <dbReference type="PROSITE-ProRule" id="PRU00325"/>
    </source>
</evidence>
<organism evidence="9 10">
    <name type="scientific">Corchorus capsularis</name>
    <name type="common">Jute</name>
    <dbReference type="NCBI Taxonomy" id="210143"/>
    <lineage>
        <taxon>Eukaryota</taxon>
        <taxon>Viridiplantae</taxon>
        <taxon>Streptophyta</taxon>
        <taxon>Embryophyta</taxon>
        <taxon>Tracheophyta</taxon>
        <taxon>Spermatophyta</taxon>
        <taxon>Magnoliopsida</taxon>
        <taxon>eudicotyledons</taxon>
        <taxon>Gunneridae</taxon>
        <taxon>Pentapetalae</taxon>
        <taxon>rosids</taxon>
        <taxon>malvids</taxon>
        <taxon>Malvales</taxon>
        <taxon>Malvaceae</taxon>
        <taxon>Grewioideae</taxon>
        <taxon>Apeibeae</taxon>
        <taxon>Corchorus</taxon>
    </lineage>
</organism>
<dbReference type="Proteomes" id="UP000188268">
    <property type="component" value="Unassembled WGS sequence"/>
</dbReference>
<keyword evidence="2 6" id="KW-0479">Metal-binding</keyword>
<dbReference type="GO" id="GO:0005634">
    <property type="term" value="C:nucleus"/>
    <property type="evidence" value="ECO:0007669"/>
    <property type="project" value="UniProtKB-SubCell"/>
</dbReference>
<evidence type="ECO:0000256" key="2">
    <source>
        <dbReference type="ARBA" id="ARBA00022723"/>
    </source>
</evidence>
<feature type="compositionally biased region" description="Polar residues" evidence="7">
    <location>
        <begin position="680"/>
        <end position="691"/>
    </location>
</feature>
<dbReference type="InterPro" id="IPR007527">
    <property type="entry name" value="Znf_SWIM"/>
</dbReference>
<comment type="caution">
    <text evidence="9">The sequence shown here is derived from an EMBL/GenBank/DDBJ whole genome shotgun (WGS) entry which is preliminary data.</text>
</comment>
<sequence>MDEEEIVQEPKIGMTFKSSEEAYGYYSNYAKQKGFGVMKRTSKRDDDGNVKYITFACSKTQKRRLESNTFTSKRVTKTGCKAKIRLILCDDRQFQISVVELDHDHLLSPGEARHFRCKRKRSENVKRSLEINDGAGIGGGKINHSLVEAGGYENVTFNEKDCHSYIEQAKRTRLGVGDAEAVCKYFAKMQEADPNFFYVVDVDENSRMRNLFWADGRSSAAYEVFGDVVTFDSTYFTDKYDLPFAPFVGVNHHGQSVLFGCGILTSKNTDSFVWLFQSWLNCMSGLHPKAIITNQCKAIQNAIEIVFPNARHRLCLWHIMNKVPEKLSGYTDYEEIKQVLQTVVYDSSTEIEFENGWSLMIGSYNLTDNEWLGGLYRERQRWVPAYVKSSFWAGMSTTQQSESLNAFFKEYVSHKTTLKQFVELYDVALKSKVEKENLADYQSFNSWYECLSDYDMEKQFQRVYTNAKFKEFQDELKRKFYCHHSLMKTENSTYEYEVVEDVKVGEKRKDLVFTVCFNDVDCEVNCECRLFEFRGILCRHALSVLIGRRVNKVPQKYILSRWRKDLKRGYTYIKCSYNPLRQQTERCEKLCKEFQKVAILAVDSVDKYQLVLKAIEELKAKVANDELIDNQTIQRSASPSQCCADNQTPTTTNKVIRFQGYINQSGSGVYGGSQQTIPNRNFSEENPYTFESSKDQHPKM</sequence>
<dbReference type="OMA" id="PTVGMCF"/>
<comment type="subcellular location">
    <subcellularLocation>
        <location evidence="6">Nucleus</location>
    </subcellularLocation>
</comment>
<dbReference type="Gramene" id="OMO60786">
    <property type="protein sequence ID" value="OMO60786"/>
    <property type="gene ID" value="CCACVL1_23874"/>
</dbReference>
<feature type="region of interest" description="Disordered" evidence="7">
    <location>
        <begin position="680"/>
        <end position="700"/>
    </location>
</feature>
<keyword evidence="6" id="KW-0539">Nucleus</keyword>